<dbReference type="AlphaFoldDB" id="A0A3M7S3S6"/>
<sequence length="60" mass="6613">MEYFNSCLKVTSLKSIPKNNLEIPNMPYTNKPNRADLIPFLSFVFGCNTSCDGGGCSNGY</sequence>
<name>A0A3M7S3S6_BRAPC</name>
<dbReference type="EMBL" id="REGN01002089">
    <property type="protein sequence ID" value="RNA30422.1"/>
    <property type="molecule type" value="Genomic_DNA"/>
</dbReference>
<comment type="caution">
    <text evidence="1">The sequence shown here is derived from an EMBL/GenBank/DDBJ whole genome shotgun (WGS) entry which is preliminary data.</text>
</comment>
<evidence type="ECO:0000313" key="2">
    <source>
        <dbReference type="Proteomes" id="UP000276133"/>
    </source>
</evidence>
<keyword evidence="2" id="KW-1185">Reference proteome</keyword>
<protein>
    <submittedName>
        <fullName evidence="1">Uncharacterized protein</fullName>
    </submittedName>
</protein>
<evidence type="ECO:0000313" key="1">
    <source>
        <dbReference type="EMBL" id="RNA30422.1"/>
    </source>
</evidence>
<gene>
    <name evidence="1" type="ORF">BpHYR1_041131</name>
</gene>
<dbReference type="Proteomes" id="UP000276133">
    <property type="component" value="Unassembled WGS sequence"/>
</dbReference>
<reference evidence="1 2" key="1">
    <citation type="journal article" date="2018" name="Sci. Rep.">
        <title>Genomic signatures of local adaptation to the degree of environmental predictability in rotifers.</title>
        <authorList>
            <person name="Franch-Gras L."/>
            <person name="Hahn C."/>
            <person name="Garcia-Roger E.M."/>
            <person name="Carmona M.J."/>
            <person name="Serra M."/>
            <person name="Gomez A."/>
        </authorList>
    </citation>
    <scope>NUCLEOTIDE SEQUENCE [LARGE SCALE GENOMIC DNA]</scope>
    <source>
        <strain evidence="1">HYR1</strain>
    </source>
</reference>
<proteinExistence type="predicted"/>
<accession>A0A3M7S3S6</accession>
<organism evidence="1 2">
    <name type="scientific">Brachionus plicatilis</name>
    <name type="common">Marine rotifer</name>
    <name type="synonym">Brachionus muelleri</name>
    <dbReference type="NCBI Taxonomy" id="10195"/>
    <lineage>
        <taxon>Eukaryota</taxon>
        <taxon>Metazoa</taxon>
        <taxon>Spiralia</taxon>
        <taxon>Gnathifera</taxon>
        <taxon>Rotifera</taxon>
        <taxon>Eurotatoria</taxon>
        <taxon>Monogononta</taxon>
        <taxon>Pseudotrocha</taxon>
        <taxon>Ploima</taxon>
        <taxon>Brachionidae</taxon>
        <taxon>Brachionus</taxon>
    </lineage>
</organism>